<dbReference type="Proteomes" id="UP001229651">
    <property type="component" value="Unassembled WGS sequence"/>
</dbReference>
<organism evidence="2 3">
    <name type="scientific">Amycolatopsis thermophila</name>
    <dbReference type="NCBI Taxonomy" id="206084"/>
    <lineage>
        <taxon>Bacteria</taxon>
        <taxon>Bacillati</taxon>
        <taxon>Actinomycetota</taxon>
        <taxon>Actinomycetes</taxon>
        <taxon>Pseudonocardiales</taxon>
        <taxon>Pseudonocardiaceae</taxon>
        <taxon>Amycolatopsis</taxon>
    </lineage>
</organism>
<comment type="caution">
    <text evidence="2">The sequence shown here is derived from an EMBL/GenBank/DDBJ whole genome shotgun (WGS) entry which is preliminary data.</text>
</comment>
<feature type="compositionally biased region" description="Basic and acidic residues" evidence="1">
    <location>
        <begin position="24"/>
        <end position="37"/>
    </location>
</feature>
<sequence>MGRHRLDDAGREPKWGGPALTAGARRDTPPRHARPDDEPVTQPLDSALRGEAAAL</sequence>
<dbReference type="EMBL" id="JAUSUT010000001">
    <property type="protein sequence ID" value="MDQ0379438.1"/>
    <property type="molecule type" value="Genomic_DNA"/>
</dbReference>
<proteinExistence type="predicted"/>
<reference evidence="2 3" key="1">
    <citation type="submission" date="2023-07" db="EMBL/GenBank/DDBJ databases">
        <title>Sequencing the genomes of 1000 actinobacteria strains.</title>
        <authorList>
            <person name="Klenk H.-P."/>
        </authorList>
    </citation>
    <scope>NUCLEOTIDE SEQUENCE [LARGE SCALE GENOMIC DNA]</scope>
    <source>
        <strain evidence="2 3">DSM 45805</strain>
    </source>
</reference>
<evidence type="ECO:0000256" key="1">
    <source>
        <dbReference type="SAM" id="MobiDB-lite"/>
    </source>
</evidence>
<feature type="region of interest" description="Disordered" evidence="1">
    <location>
        <begin position="1"/>
        <end position="55"/>
    </location>
</feature>
<feature type="compositionally biased region" description="Basic and acidic residues" evidence="1">
    <location>
        <begin position="1"/>
        <end position="14"/>
    </location>
</feature>
<protein>
    <submittedName>
        <fullName evidence="2">Uncharacterized protein</fullName>
    </submittedName>
</protein>
<keyword evidence="3" id="KW-1185">Reference proteome</keyword>
<evidence type="ECO:0000313" key="2">
    <source>
        <dbReference type="EMBL" id="MDQ0379438.1"/>
    </source>
</evidence>
<evidence type="ECO:0000313" key="3">
    <source>
        <dbReference type="Proteomes" id="UP001229651"/>
    </source>
</evidence>
<name>A0ABU0EW01_9PSEU</name>
<accession>A0ABU0EW01</accession>
<gene>
    <name evidence="2" type="ORF">FB470_003432</name>
</gene>